<name>A0A370WRI8_9GAMM</name>
<sequence length="320" mass="36643">MSNPPRSSTALVQAAADAKQVFDGTDLVQWLGDTNVQTALSKLVCTFPTEWAADGIEQRYAWLKRTQPFVRIGEQSETPTLNETQWAAFEAHVRALCFWEQAKQAGYLDLDAVHWHVDPREFIKQFRKCGWLSEDEFRQFTPKFAPRAAPGVVYWESVSDPYKSKANQIPLPKAQLPHLNRVLRKFGITTPWRMACFFGNALQESSWLGGLVEKAPDGQRYAPWYGRGFLQLTWPKNYLDYWMFRGRGKQIPAELREKLLEAQKTADETRSNAPLQEPEGDLSAELKTWRGDVANPNRNDASLSAGFYWAKMNMARYADE</sequence>
<keyword evidence="2" id="KW-1185">Reference proteome</keyword>
<dbReference type="Proteomes" id="UP000254258">
    <property type="component" value="Unassembled WGS sequence"/>
</dbReference>
<dbReference type="SUPFAM" id="SSF53955">
    <property type="entry name" value="Lysozyme-like"/>
    <property type="match status" value="1"/>
</dbReference>
<evidence type="ECO:0000313" key="2">
    <source>
        <dbReference type="Proteomes" id="UP000254258"/>
    </source>
</evidence>
<dbReference type="Gene3D" id="1.10.530.10">
    <property type="match status" value="1"/>
</dbReference>
<dbReference type="InterPro" id="IPR023346">
    <property type="entry name" value="Lysozyme-like_dom_sf"/>
</dbReference>
<gene>
    <name evidence="1" type="ORF">DWU98_21445</name>
</gene>
<organism evidence="1 2">
    <name type="scientific">Dyella monticola</name>
    <dbReference type="NCBI Taxonomy" id="1927958"/>
    <lineage>
        <taxon>Bacteria</taxon>
        <taxon>Pseudomonadati</taxon>
        <taxon>Pseudomonadota</taxon>
        <taxon>Gammaproteobacteria</taxon>
        <taxon>Lysobacterales</taxon>
        <taxon>Rhodanobacteraceae</taxon>
        <taxon>Dyella</taxon>
    </lineage>
</organism>
<reference evidence="1 2" key="1">
    <citation type="submission" date="2018-07" db="EMBL/GenBank/DDBJ databases">
        <title>Dyella monticola sp. nov. and Dyella psychrodurans sp. nov. isolated from monsoon evergreen broad-leaved forest soil of Dinghu Mountain, China.</title>
        <authorList>
            <person name="Gao Z."/>
            <person name="Qiu L."/>
        </authorList>
    </citation>
    <scope>NUCLEOTIDE SEQUENCE [LARGE SCALE GENOMIC DNA]</scope>
    <source>
        <strain evidence="1 2">4G-K06</strain>
    </source>
</reference>
<proteinExistence type="predicted"/>
<comment type="caution">
    <text evidence="1">The sequence shown here is derived from an EMBL/GenBank/DDBJ whole genome shotgun (WGS) entry which is preliminary data.</text>
</comment>
<accession>A0A370WRI8</accession>
<dbReference type="EMBL" id="QRBE01000035">
    <property type="protein sequence ID" value="RDS78723.1"/>
    <property type="molecule type" value="Genomic_DNA"/>
</dbReference>
<feature type="non-terminal residue" evidence="1">
    <location>
        <position position="320"/>
    </location>
</feature>
<protein>
    <submittedName>
        <fullName evidence="1">Uncharacterized protein</fullName>
    </submittedName>
</protein>
<evidence type="ECO:0000313" key="1">
    <source>
        <dbReference type="EMBL" id="RDS78723.1"/>
    </source>
</evidence>
<dbReference type="AlphaFoldDB" id="A0A370WRI8"/>